<dbReference type="CDD" id="cd02801">
    <property type="entry name" value="DUS_like_FMN"/>
    <property type="match status" value="1"/>
</dbReference>
<sequence>MRFCRVNLTYFCAPMNLQPAIYFAPFQGITTKAFRAVYARYFAGVDKLFTPYFANIAVDYPLPALKMKALQHQSENGIPVIPQILSKSAPEILSFARSCAALGFGELNWNLGCPYPQVARKKRGSGMLPFPEMVDEILDQVMPHMPLSFSVKCRLGYTKASEIMDLLPVFNRYPVSELTIHARTGKQLYSGKTDPDAFGAALEGFQVPVVYNGDIFTTEDFRNISGLFPGISRFMIGRGILQDPFLPARIKGLPQPGDGRAVLRGFLDDLYFETRREKKDSPSALNAMKEYWTYLMFAFEEPVVVFRRLKKAGSFDDYEDATNEVFAHDSLKIQD</sequence>
<name>A0A644UP15_9ZZZZ</name>
<dbReference type="Pfam" id="PF01207">
    <property type="entry name" value="Dus"/>
    <property type="match status" value="1"/>
</dbReference>
<dbReference type="InterPro" id="IPR035587">
    <property type="entry name" value="DUS-like_FMN-bd"/>
</dbReference>
<dbReference type="PANTHER" id="PTHR45846">
    <property type="entry name" value="TRNA-DIHYDROURIDINE(47) SYNTHASE [NAD(P)(+)]-LIKE"/>
    <property type="match status" value="1"/>
</dbReference>
<proteinExistence type="predicted"/>
<dbReference type="EC" id="1.3.1.-" evidence="2"/>
<protein>
    <submittedName>
        <fullName evidence="2">tRNA-dihydrouridine(16) synthase</fullName>
        <ecNumber evidence="2">1.3.1.-</ecNumber>
    </submittedName>
</protein>
<organism evidence="2">
    <name type="scientific">bioreactor metagenome</name>
    <dbReference type="NCBI Taxonomy" id="1076179"/>
    <lineage>
        <taxon>unclassified sequences</taxon>
        <taxon>metagenomes</taxon>
        <taxon>ecological metagenomes</taxon>
    </lineage>
</organism>
<dbReference type="SUPFAM" id="SSF51395">
    <property type="entry name" value="FMN-linked oxidoreductases"/>
    <property type="match status" value="1"/>
</dbReference>
<dbReference type="GO" id="GO:0003723">
    <property type="term" value="F:RNA binding"/>
    <property type="evidence" value="ECO:0007669"/>
    <property type="project" value="TreeGrafter"/>
</dbReference>
<evidence type="ECO:0000259" key="1">
    <source>
        <dbReference type="Pfam" id="PF01207"/>
    </source>
</evidence>
<evidence type="ECO:0000313" key="2">
    <source>
        <dbReference type="EMBL" id="MPL80585.1"/>
    </source>
</evidence>
<dbReference type="Gene3D" id="3.20.20.70">
    <property type="entry name" value="Aldolase class I"/>
    <property type="match status" value="1"/>
</dbReference>
<keyword evidence="2" id="KW-0560">Oxidoreductase</keyword>
<reference evidence="2" key="1">
    <citation type="submission" date="2019-08" db="EMBL/GenBank/DDBJ databases">
        <authorList>
            <person name="Kucharzyk K."/>
            <person name="Murdoch R.W."/>
            <person name="Higgins S."/>
            <person name="Loffler F."/>
        </authorList>
    </citation>
    <scope>NUCLEOTIDE SEQUENCE</scope>
</reference>
<dbReference type="PANTHER" id="PTHR45846:SF1">
    <property type="entry name" value="TRNA-DIHYDROURIDINE(47) SYNTHASE [NAD(P)(+)]-LIKE"/>
    <property type="match status" value="1"/>
</dbReference>
<feature type="domain" description="DUS-like FMN-binding" evidence="1">
    <location>
        <begin position="23"/>
        <end position="249"/>
    </location>
</feature>
<dbReference type="AlphaFoldDB" id="A0A644UP15"/>
<accession>A0A644UP15</accession>
<gene>
    <name evidence="2" type="primary">dusC_2</name>
    <name evidence="2" type="ORF">SDC9_26486</name>
</gene>
<dbReference type="InterPro" id="IPR013785">
    <property type="entry name" value="Aldolase_TIM"/>
</dbReference>
<dbReference type="EMBL" id="VSSQ01000139">
    <property type="protein sequence ID" value="MPL80585.1"/>
    <property type="molecule type" value="Genomic_DNA"/>
</dbReference>
<dbReference type="GO" id="GO:0017150">
    <property type="term" value="F:tRNA dihydrouridine synthase activity"/>
    <property type="evidence" value="ECO:0007669"/>
    <property type="project" value="TreeGrafter"/>
</dbReference>
<comment type="caution">
    <text evidence="2">The sequence shown here is derived from an EMBL/GenBank/DDBJ whole genome shotgun (WGS) entry which is preliminary data.</text>
</comment>